<gene>
    <name evidence="2" type="ORF">GEU84_003635</name>
</gene>
<feature type="chain" id="PRO_5036444309" description="Nuclease" evidence="1">
    <location>
        <begin position="22"/>
        <end position="140"/>
    </location>
</feature>
<feature type="signal peptide" evidence="1">
    <location>
        <begin position="1"/>
        <end position="21"/>
    </location>
</feature>
<reference evidence="2" key="1">
    <citation type="submission" date="2020-05" db="EMBL/GenBank/DDBJ databases">
        <title>Fertoebacter nigrum gen. nov., sp. nov., a new member of the family Rhodobacteraceae.</title>
        <authorList>
            <person name="Szuroczki S."/>
            <person name="Abbaszade G."/>
            <person name="Buni D."/>
            <person name="Schumann P."/>
            <person name="Toth E."/>
        </authorList>
    </citation>
    <scope>NUCLEOTIDE SEQUENCE</scope>
    <source>
        <strain evidence="2">RG-N-1a</strain>
    </source>
</reference>
<evidence type="ECO:0000313" key="3">
    <source>
        <dbReference type="Proteomes" id="UP000484076"/>
    </source>
</evidence>
<sequence length="140" mass="14993">MITRMLVSVALVAGLAAPAFARAERGVITDRYQVSGQTYDVALLPAAVEHVFTRDIAGTLIVIDGRQDGPMTRGNPAVKAVVRRSDGLAMGAGDRGRAIAMARVICDLRGAHLERARVVHPGRAEAYLENGVWGVYWPCP</sequence>
<organism evidence="2 3">
    <name type="scientific">Fertoeibacter niger</name>
    <dbReference type="NCBI Taxonomy" id="2656921"/>
    <lineage>
        <taxon>Bacteria</taxon>
        <taxon>Pseudomonadati</taxon>
        <taxon>Pseudomonadota</taxon>
        <taxon>Alphaproteobacteria</taxon>
        <taxon>Rhodobacterales</taxon>
        <taxon>Paracoccaceae</taxon>
        <taxon>Fertoeibacter</taxon>
    </lineage>
</organism>
<keyword evidence="1" id="KW-0732">Signal</keyword>
<evidence type="ECO:0008006" key="4">
    <source>
        <dbReference type="Google" id="ProtNLM"/>
    </source>
</evidence>
<proteinExistence type="predicted"/>
<dbReference type="AlphaFoldDB" id="A0A8X8GSD0"/>
<evidence type="ECO:0000313" key="2">
    <source>
        <dbReference type="EMBL" id="NUB43464.1"/>
    </source>
</evidence>
<accession>A0A8X8GSD0</accession>
<protein>
    <recommendedName>
        <fullName evidence="4">Nuclease</fullName>
    </recommendedName>
</protein>
<comment type="caution">
    <text evidence="2">The sequence shown here is derived from an EMBL/GenBank/DDBJ whole genome shotgun (WGS) entry which is preliminary data.</text>
</comment>
<dbReference type="EMBL" id="WHUT02000002">
    <property type="protein sequence ID" value="NUB43464.1"/>
    <property type="molecule type" value="Genomic_DNA"/>
</dbReference>
<evidence type="ECO:0000256" key="1">
    <source>
        <dbReference type="SAM" id="SignalP"/>
    </source>
</evidence>
<dbReference type="RefSeq" id="WP_152824448.1">
    <property type="nucleotide sequence ID" value="NZ_WHUT02000002.1"/>
</dbReference>
<keyword evidence="3" id="KW-1185">Reference proteome</keyword>
<dbReference type="Proteomes" id="UP000484076">
    <property type="component" value="Unassembled WGS sequence"/>
</dbReference>
<name>A0A8X8GSD0_9RHOB</name>